<feature type="signal peptide" evidence="1">
    <location>
        <begin position="1"/>
        <end position="16"/>
    </location>
</feature>
<evidence type="ECO:0000313" key="3">
    <source>
        <dbReference type="Proteomes" id="UP000799640"/>
    </source>
</evidence>
<accession>A0A6G1HN05</accession>
<evidence type="ECO:0000313" key="2">
    <source>
        <dbReference type="EMBL" id="KAF2397229.1"/>
    </source>
</evidence>
<dbReference type="EMBL" id="ML996704">
    <property type="protein sequence ID" value="KAF2397229.1"/>
    <property type="molecule type" value="Genomic_DNA"/>
</dbReference>
<reference evidence="2" key="1">
    <citation type="journal article" date="2020" name="Stud. Mycol.">
        <title>101 Dothideomycetes genomes: a test case for predicting lifestyles and emergence of pathogens.</title>
        <authorList>
            <person name="Haridas S."/>
            <person name="Albert R."/>
            <person name="Binder M."/>
            <person name="Bloem J."/>
            <person name="Labutti K."/>
            <person name="Salamov A."/>
            <person name="Andreopoulos B."/>
            <person name="Baker S."/>
            <person name="Barry K."/>
            <person name="Bills G."/>
            <person name="Bluhm B."/>
            <person name="Cannon C."/>
            <person name="Castanera R."/>
            <person name="Culley D."/>
            <person name="Daum C."/>
            <person name="Ezra D."/>
            <person name="Gonzalez J."/>
            <person name="Henrissat B."/>
            <person name="Kuo A."/>
            <person name="Liang C."/>
            <person name="Lipzen A."/>
            <person name="Lutzoni F."/>
            <person name="Magnuson J."/>
            <person name="Mondo S."/>
            <person name="Nolan M."/>
            <person name="Ohm R."/>
            <person name="Pangilinan J."/>
            <person name="Park H.-J."/>
            <person name="Ramirez L."/>
            <person name="Alfaro M."/>
            <person name="Sun H."/>
            <person name="Tritt A."/>
            <person name="Yoshinaga Y."/>
            <person name="Zwiers L.-H."/>
            <person name="Turgeon B."/>
            <person name="Goodwin S."/>
            <person name="Spatafora J."/>
            <person name="Crous P."/>
            <person name="Grigoriev I."/>
        </authorList>
    </citation>
    <scope>NUCLEOTIDE SEQUENCE</scope>
    <source>
        <strain evidence="2">CBS 262.69</strain>
    </source>
</reference>
<name>A0A6G1HN05_9PEZI</name>
<evidence type="ECO:0000256" key="1">
    <source>
        <dbReference type="SAM" id="SignalP"/>
    </source>
</evidence>
<feature type="chain" id="PRO_5026275399" evidence="1">
    <location>
        <begin position="17"/>
        <end position="71"/>
    </location>
</feature>
<keyword evidence="3" id="KW-1185">Reference proteome</keyword>
<dbReference type="AlphaFoldDB" id="A0A6G1HN05"/>
<proteinExistence type="predicted"/>
<dbReference type="Proteomes" id="UP000799640">
    <property type="component" value="Unassembled WGS sequence"/>
</dbReference>
<gene>
    <name evidence="2" type="ORF">EJ06DRAFT_533422</name>
</gene>
<protein>
    <submittedName>
        <fullName evidence="2">Uncharacterized protein</fullName>
    </submittedName>
</protein>
<sequence>MILPTSALLFAAVALALPHLHPNVPQEHNPKLPSAATPTPLHTTALMAGAAISQAQATAVPLYFPHVNIDL</sequence>
<keyword evidence="1" id="KW-0732">Signal</keyword>
<organism evidence="2 3">
    <name type="scientific">Trichodelitschia bisporula</name>
    <dbReference type="NCBI Taxonomy" id="703511"/>
    <lineage>
        <taxon>Eukaryota</taxon>
        <taxon>Fungi</taxon>
        <taxon>Dikarya</taxon>
        <taxon>Ascomycota</taxon>
        <taxon>Pezizomycotina</taxon>
        <taxon>Dothideomycetes</taxon>
        <taxon>Dothideomycetes incertae sedis</taxon>
        <taxon>Phaeotrichales</taxon>
        <taxon>Phaeotrichaceae</taxon>
        <taxon>Trichodelitschia</taxon>
    </lineage>
</organism>